<comment type="caution">
    <text evidence="2">The sequence shown here is derived from an EMBL/GenBank/DDBJ whole genome shotgun (WGS) entry which is preliminary data.</text>
</comment>
<keyword evidence="1" id="KW-0472">Membrane</keyword>
<organism evidence="2 3">
    <name type="scientific">Paenibacillus antri</name>
    <dbReference type="NCBI Taxonomy" id="2582848"/>
    <lineage>
        <taxon>Bacteria</taxon>
        <taxon>Bacillati</taxon>
        <taxon>Bacillota</taxon>
        <taxon>Bacilli</taxon>
        <taxon>Bacillales</taxon>
        <taxon>Paenibacillaceae</taxon>
        <taxon>Paenibacillus</taxon>
    </lineage>
</organism>
<keyword evidence="3" id="KW-1185">Reference proteome</keyword>
<evidence type="ECO:0000313" key="3">
    <source>
        <dbReference type="Proteomes" id="UP000309676"/>
    </source>
</evidence>
<evidence type="ECO:0000256" key="1">
    <source>
        <dbReference type="SAM" id="Phobius"/>
    </source>
</evidence>
<accession>A0A5R9GAN3</accession>
<dbReference type="Proteomes" id="UP000309676">
    <property type="component" value="Unassembled WGS sequence"/>
</dbReference>
<name>A0A5R9GAN3_9BACL</name>
<sequence length="199" mass="22126">MNESGSIALEAAFALPLLLCIGVALSWLLLTARTESLVREAVDEAVRTTAAHAYPLDLLARVYQESEYVRNIENEVGRFLPYSVKAMFQERKQSDGSGEAEAEAVERAWSESDFHRSWAEPFVMSFVDRGADGEPLLDSDRLVVTSTLIPTFVSEDTSYFGLSVEYRMTLPIPFFSPEVVFRAAAMERCWVGEKLGGQG</sequence>
<keyword evidence="1" id="KW-0812">Transmembrane</keyword>
<dbReference type="RefSeq" id="WP_138196328.1">
    <property type="nucleotide sequence ID" value="NZ_VCIW01000016.1"/>
</dbReference>
<protein>
    <recommendedName>
        <fullName evidence="4">Pilus assembly protein</fullName>
    </recommendedName>
</protein>
<evidence type="ECO:0008006" key="4">
    <source>
        <dbReference type="Google" id="ProtNLM"/>
    </source>
</evidence>
<keyword evidence="1" id="KW-1133">Transmembrane helix</keyword>
<proteinExistence type="predicted"/>
<dbReference type="OrthoDB" id="2388573at2"/>
<gene>
    <name evidence="2" type="ORF">FE782_21105</name>
</gene>
<dbReference type="AlphaFoldDB" id="A0A5R9GAN3"/>
<feature type="transmembrane region" description="Helical" evidence="1">
    <location>
        <begin position="12"/>
        <end position="30"/>
    </location>
</feature>
<dbReference type="EMBL" id="VCIW01000016">
    <property type="protein sequence ID" value="TLS50174.1"/>
    <property type="molecule type" value="Genomic_DNA"/>
</dbReference>
<reference evidence="2 3" key="1">
    <citation type="submission" date="2019-05" db="EMBL/GenBank/DDBJ databases">
        <authorList>
            <person name="Narsing Rao M.P."/>
            <person name="Li W.J."/>
        </authorList>
    </citation>
    <scope>NUCLEOTIDE SEQUENCE [LARGE SCALE GENOMIC DNA]</scope>
    <source>
        <strain evidence="2 3">SYSU_K30003</strain>
    </source>
</reference>
<evidence type="ECO:0000313" key="2">
    <source>
        <dbReference type="EMBL" id="TLS50174.1"/>
    </source>
</evidence>